<dbReference type="STRING" id="1915074.SPHI_22110"/>
<organism evidence="5 6">
    <name type="scientific">Sphingomonas jeddahensis</name>
    <dbReference type="NCBI Taxonomy" id="1915074"/>
    <lineage>
        <taxon>Bacteria</taxon>
        <taxon>Pseudomonadati</taxon>
        <taxon>Pseudomonadota</taxon>
        <taxon>Alphaproteobacteria</taxon>
        <taxon>Sphingomonadales</taxon>
        <taxon>Sphingomonadaceae</taxon>
        <taxon>Sphingomonas</taxon>
    </lineage>
</organism>
<evidence type="ECO:0000256" key="3">
    <source>
        <dbReference type="ARBA" id="ARBA00023239"/>
    </source>
</evidence>
<dbReference type="AlphaFoldDB" id="A0A1V2ETT1"/>
<dbReference type="Gene3D" id="3.30.1360.20">
    <property type="entry name" value="Transcriptional coactivator/pterin dehydratase"/>
    <property type="match status" value="1"/>
</dbReference>
<dbReference type="EC" id="4.2.1.96" evidence="4"/>
<dbReference type="NCBIfam" id="NF002018">
    <property type="entry name" value="PRK00823.1-3"/>
    <property type="match status" value="1"/>
</dbReference>
<comment type="similarity">
    <text evidence="2 4">Belongs to the pterin-4-alpha-carbinolamine dehydratase family.</text>
</comment>
<dbReference type="PANTHER" id="PTHR12599:SF0">
    <property type="entry name" value="PTERIN-4-ALPHA-CARBINOLAMINE DEHYDRATASE"/>
    <property type="match status" value="1"/>
</dbReference>
<name>A0A1V2ETT1_9SPHN</name>
<dbReference type="EMBL" id="MPSB01000010">
    <property type="protein sequence ID" value="ONF95544.1"/>
    <property type="molecule type" value="Genomic_DNA"/>
</dbReference>
<dbReference type="Proteomes" id="UP000188729">
    <property type="component" value="Unassembled WGS sequence"/>
</dbReference>
<accession>A0A1V2ETT1</accession>
<dbReference type="SUPFAM" id="SSF55248">
    <property type="entry name" value="PCD-like"/>
    <property type="match status" value="1"/>
</dbReference>
<dbReference type="Pfam" id="PF01329">
    <property type="entry name" value="Pterin_4a"/>
    <property type="match status" value="1"/>
</dbReference>
<dbReference type="GO" id="GO:0006729">
    <property type="term" value="P:tetrahydrobiopterin biosynthetic process"/>
    <property type="evidence" value="ECO:0007669"/>
    <property type="project" value="InterPro"/>
</dbReference>
<gene>
    <name evidence="5" type="primary">phhB</name>
    <name evidence="5" type="ORF">SPHI_22110</name>
</gene>
<reference evidence="5 6" key="1">
    <citation type="submission" date="2016-11" db="EMBL/GenBank/DDBJ databases">
        <title>Genome sequence of Sphingomonas jeddahensis G39.</title>
        <authorList>
            <person name="Poehlein A."/>
            <person name="Wuebbeler J.H."/>
            <person name="Steinbuechel A."/>
            <person name="Daniel R."/>
        </authorList>
    </citation>
    <scope>NUCLEOTIDE SEQUENCE [LARGE SCALE GENOMIC DNA]</scope>
    <source>
        <strain evidence="5 6">G39</strain>
    </source>
</reference>
<dbReference type="InterPro" id="IPR001533">
    <property type="entry name" value="Pterin_deHydtase"/>
</dbReference>
<comment type="caution">
    <text evidence="5">The sequence shown here is derived from an EMBL/GenBank/DDBJ whole genome shotgun (WGS) entry which is preliminary data.</text>
</comment>
<sequence length="97" mass="10878">MVDQLNETERADALDALPDWDYDEGRDAITRSIVFTDFAEAFGFMTQVALIAERADHHPEWTNVWNRVEITLTTHDAGGLSQRDLDLATAIDSILDG</sequence>
<keyword evidence="6" id="KW-1185">Reference proteome</keyword>
<proteinExistence type="inferred from homology"/>
<dbReference type="NCBIfam" id="NF002017">
    <property type="entry name" value="PRK00823.1-2"/>
    <property type="match status" value="1"/>
</dbReference>
<protein>
    <recommendedName>
        <fullName evidence="4">Putative pterin-4-alpha-carbinolamine dehydratase</fullName>
        <shortName evidence="4">PHS</shortName>
        <ecNumber evidence="4">4.2.1.96</ecNumber>
    </recommendedName>
    <alternativeName>
        <fullName evidence="4">4-alpha-hydroxy-tetrahydropterin dehydratase</fullName>
    </alternativeName>
    <alternativeName>
        <fullName evidence="4">Pterin carbinolamine dehydratase</fullName>
        <shortName evidence="4">PCD</shortName>
    </alternativeName>
</protein>
<dbReference type="PANTHER" id="PTHR12599">
    <property type="entry name" value="PTERIN-4-ALPHA-CARBINOLAMINE DEHYDRATASE"/>
    <property type="match status" value="1"/>
</dbReference>
<dbReference type="CDD" id="cd00914">
    <property type="entry name" value="PCD_DCoH_subfamily_b"/>
    <property type="match status" value="1"/>
</dbReference>
<keyword evidence="3 4" id="KW-0456">Lyase</keyword>
<dbReference type="GO" id="GO:0008124">
    <property type="term" value="F:4-alpha-hydroxytetrahydrobiopterin dehydratase activity"/>
    <property type="evidence" value="ECO:0007669"/>
    <property type="project" value="UniProtKB-UniRule"/>
</dbReference>
<dbReference type="InterPro" id="IPR036428">
    <property type="entry name" value="PCD_sf"/>
</dbReference>
<dbReference type="OrthoDB" id="9794987at2"/>
<dbReference type="HAMAP" id="MF_00434">
    <property type="entry name" value="Pterin_4_alpha"/>
    <property type="match status" value="1"/>
</dbReference>
<evidence type="ECO:0000313" key="6">
    <source>
        <dbReference type="Proteomes" id="UP000188729"/>
    </source>
</evidence>
<comment type="catalytic activity">
    <reaction evidence="1 4">
        <text>(4aS,6R)-4a-hydroxy-L-erythro-5,6,7,8-tetrahydrobiopterin = (6R)-L-erythro-6,7-dihydrobiopterin + H2O</text>
        <dbReference type="Rhea" id="RHEA:11920"/>
        <dbReference type="ChEBI" id="CHEBI:15377"/>
        <dbReference type="ChEBI" id="CHEBI:15642"/>
        <dbReference type="ChEBI" id="CHEBI:43120"/>
        <dbReference type="EC" id="4.2.1.96"/>
    </reaction>
</comment>
<evidence type="ECO:0000256" key="1">
    <source>
        <dbReference type="ARBA" id="ARBA00001554"/>
    </source>
</evidence>
<evidence type="ECO:0000256" key="2">
    <source>
        <dbReference type="ARBA" id="ARBA00006472"/>
    </source>
</evidence>
<evidence type="ECO:0000313" key="5">
    <source>
        <dbReference type="EMBL" id="ONF95544.1"/>
    </source>
</evidence>
<evidence type="ECO:0000256" key="4">
    <source>
        <dbReference type="HAMAP-Rule" id="MF_00434"/>
    </source>
</evidence>